<dbReference type="InterPro" id="IPR037523">
    <property type="entry name" value="VOC_core"/>
</dbReference>
<dbReference type="PANTHER" id="PTHR35006:SF1">
    <property type="entry name" value="BLL2941 PROTEIN"/>
    <property type="match status" value="1"/>
</dbReference>
<dbReference type="Pfam" id="PF00903">
    <property type="entry name" value="Glyoxalase"/>
    <property type="match status" value="1"/>
</dbReference>
<dbReference type="CDD" id="cd07262">
    <property type="entry name" value="VOC_like"/>
    <property type="match status" value="1"/>
</dbReference>
<dbReference type="KEGG" id="saga:M5M_13045"/>
<keyword evidence="3" id="KW-1185">Reference proteome</keyword>
<dbReference type="Proteomes" id="UP000000466">
    <property type="component" value="Chromosome"/>
</dbReference>
<proteinExistence type="predicted"/>
<dbReference type="HOGENOM" id="CLU_046006_6_0_6"/>
<dbReference type="EMBL" id="CP003746">
    <property type="protein sequence ID" value="AFU99755.1"/>
    <property type="molecule type" value="Genomic_DNA"/>
</dbReference>
<organism evidence="2 3">
    <name type="scientific">Simiduia agarivorans (strain DSM 21679 / JCM 13881 / BCRC 17597 / SA1)</name>
    <dbReference type="NCBI Taxonomy" id="1117647"/>
    <lineage>
        <taxon>Bacteria</taxon>
        <taxon>Pseudomonadati</taxon>
        <taxon>Pseudomonadota</taxon>
        <taxon>Gammaproteobacteria</taxon>
        <taxon>Cellvibrionales</taxon>
        <taxon>Cellvibrionaceae</taxon>
        <taxon>Simiduia</taxon>
    </lineage>
</organism>
<name>K4KNF9_SIMAS</name>
<dbReference type="PANTHER" id="PTHR35006">
    <property type="entry name" value="GLYOXALASE FAMILY PROTEIN (AFU_ORTHOLOGUE AFUA_5G14830)"/>
    <property type="match status" value="1"/>
</dbReference>
<dbReference type="InterPro" id="IPR029068">
    <property type="entry name" value="Glyas_Bleomycin-R_OHBP_Dase"/>
</dbReference>
<evidence type="ECO:0000313" key="2">
    <source>
        <dbReference type="EMBL" id="AFU99755.1"/>
    </source>
</evidence>
<dbReference type="SUPFAM" id="SSF54593">
    <property type="entry name" value="Glyoxalase/Bleomycin resistance protein/Dihydroxybiphenyl dioxygenase"/>
    <property type="match status" value="1"/>
</dbReference>
<dbReference type="eggNOG" id="COG0346">
    <property type="taxonomic scope" value="Bacteria"/>
</dbReference>
<accession>K4KNF9</accession>
<dbReference type="AlphaFoldDB" id="K4KNF9"/>
<dbReference type="RefSeq" id="WP_015047919.1">
    <property type="nucleotide sequence ID" value="NC_018868.3"/>
</dbReference>
<protein>
    <submittedName>
        <fullName evidence="2">Glyoxalase/bleomycin resistance protein/dioxygenase</fullName>
    </submittedName>
</protein>
<evidence type="ECO:0000313" key="3">
    <source>
        <dbReference type="Proteomes" id="UP000000466"/>
    </source>
</evidence>
<reference evidence="2 3" key="1">
    <citation type="journal article" date="2013" name="Genome Announc.">
        <title>Complete genome sequence of Simiduia agarivorans SA1(T), a marine bacterium able to degrade a variety of polysaccharides.</title>
        <authorList>
            <person name="Lin S.Y."/>
            <person name="Shieh W.Y."/>
            <person name="Chen J.S."/>
            <person name="Tang S.L."/>
        </authorList>
    </citation>
    <scope>NUCLEOTIDE SEQUENCE [LARGE SCALE GENOMIC DNA]</scope>
    <source>
        <strain evidence="3">DSM 21679 / JCM 13881 / BCRC 17597 / SA1</strain>
    </source>
</reference>
<dbReference type="InterPro" id="IPR004360">
    <property type="entry name" value="Glyas_Fos-R_dOase_dom"/>
</dbReference>
<dbReference type="GO" id="GO:0051213">
    <property type="term" value="F:dioxygenase activity"/>
    <property type="evidence" value="ECO:0007669"/>
    <property type="project" value="UniProtKB-KW"/>
</dbReference>
<dbReference type="OrthoDB" id="9800438at2"/>
<feature type="domain" description="VOC" evidence="1">
    <location>
        <begin position="1"/>
        <end position="122"/>
    </location>
</feature>
<dbReference type="Gene3D" id="3.10.180.10">
    <property type="entry name" value="2,3-Dihydroxybiphenyl 1,2-Dioxygenase, domain 1"/>
    <property type="match status" value="1"/>
</dbReference>
<sequence length="127" mass="13378">MIGYATLGTNNFEQAVAFYDALLALMGGQRFLESDAMVAWVNDPAQPGLCICKPYDGKPATVGNGTMLALAVDSNDLVDQVYAKALALGATDEGAPGPRAMPGFYAGYFRDLDGNKLNVFHLSQPAG</sequence>
<evidence type="ECO:0000259" key="1">
    <source>
        <dbReference type="PROSITE" id="PS51819"/>
    </source>
</evidence>
<dbReference type="PROSITE" id="PS51819">
    <property type="entry name" value="VOC"/>
    <property type="match status" value="1"/>
</dbReference>
<gene>
    <name evidence="2" type="ordered locus">M5M_13045</name>
</gene>
<dbReference type="STRING" id="1117647.M5M_13045"/>